<feature type="compositionally biased region" description="Acidic residues" evidence="1">
    <location>
        <begin position="71"/>
        <end position="81"/>
    </location>
</feature>
<dbReference type="Proteomes" id="UP000295301">
    <property type="component" value="Unassembled WGS sequence"/>
</dbReference>
<feature type="region of interest" description="Disordered" evidence="1">
    <location>
        <begin position="1"/>
        <end position="81"/>
    </location>
</feature>
<evidence type="ECO:0000313" key="3">
    <source>
        <dbReference type="Proteomes" id="UP000295301"/>
    </source>
</evidence>
<sequence>MEAVIGQTRDQWEPDGTSAEPYSGTPAQPIGWTDAEGEGAREDDPRSPTIEDAAKTADADDRAAARSAADPEVEDLAADEAVIDEDSLRELVAEIVRQELQGALGERITRNVRKLVRREIHRALAAQDLD</sequence>
<comment type="caution">
    <text evidence="2">The sequence shown here is derived from an EMBL/GenBank/DDBJ whole genome shotgun (WGS) entry which is preliminary data.</text>
</comment>
<protein>
    <submittedName>
        <fullName evidence="2">Uncharacterized protein</fullName>
    </submittedName>
</protein>
<reference evidence="2 3" key="1">
    <citation type="submission" date="2019-03" db="EMBL/GenBank/DDBJ databases">
        <title>Ruegeria lutea sp. nov., a novel strain, isolated from marine sediment, the Masan Bay, South Korea.</title>
        <authorList>
            <person name="Kim J."/>
            <person name="Kim D.-Y."/>
            <person name="Lee S.-S."/>
        </authorList>
    </citation>
    <scope>NUCLEOTIDE SEQUENCE [LARGE SCALE GENOMIC DNA]</scope>
    <source>
        <strain evidence="2 3">318-1</strain>
    </source>
</reference>
<feature type="compositionally biased region" description="Basic and acidic residues" evidence="1">
    <location>
        <begin position="52"/>
        <end position="64"/>
    </location>
</feature>
<keyword evidence="3" id="KW-1185">Reference proteome</keyword>
<organism evidence="2 3">
    <name type="scientific">Antarcticimicrobium luteum</name>
    <dbReference type="NCBI Taxonomy" id="2547397"/>
    <lineage>
        <taxon>Bacteria</taxon>
        <taxon>Pseudomonadati</taxon>
        <taxon>Pseudomonadota</taxon>
        <taxon>Alphaproteobacteria</taxon>
        <taxon>Rhodobacterales</taxon>
        <taxon>Paracoccaceae</taxon>
        <taxon>Antarcticimicrobium</taxon>
    </lineage>
</organism>
<evidence type="ECO:0000313" key="2">
    <source>
        <dbReference type="EMBL" id="TDK49659.1"/>
    </source>
</evidence>
<accession>A0A4R5VBV2</accession>
<dbReference type="AlphaFoldDB" id="A0A4R5VBV2"/>
<dbReference type="EMBL" id="SMUV01000061">
    <property type="protein sequence ID" value="TDK49659.1"/>
    <property type="molecule type" value="Genomic_DNA"/>
</dbReference>
<evidence type="ECO:0000256" key="1">
    <source>
        <dbReference type="SAM" id="MobiDB-lite"/>
    </source>
</evidence>
<gene>
    <name evidence="2" type="ORF">E1832_08685</name>
</gene>
<proteinExistence type="predicted"/>
<name>A0A4R5VBV2_9RHOB</name>